<feature type="domain" description="Dienelactone hydrolase" evidence="2">
    <location>
        <begin position="42"/>
        <end position="251"/>
    </location>
</feature>
<feature type="chain" id="PRO_5045652454" evidence="1">
    <location>
        <begin position="24"/>
        <end position="253"/>
    </location>
</feature>
<proteinExistence type="predicted"/>
<dbReference type="PANTHER" id="PTHR22946:SF0">
    <property type="entry name" value="DIENELACTONE HYDROLASE DOMAIN-CONTAINING PROTEIN"/>
    <property type="match status" value="1"/>
</dbReference>
<evidence type="ECO:0000313" key="4">
    <source>
        <dbReference type="Proteomes" id="UP001595617"/>
    </source>
</evidence>
<name>A0ABV7ZUM3_9GAMM</name>
<gene>
    <name evidence="3" type="ORF">ACFOOG_03545</name>
</gene>
<dbReference type="InterPro" id="IPR029058">
    <property type="entry name" value="AB_hydrolase_fold"/>
</dbReference>
<evidence type="ECO:0000256" key="1">
    <source>
        <dbReference type="SAM" id="SignalP"/>
    </source>
</evidence>
<protein>
    <submittedName>
        <fullName evidence="3">Dienelactone hydrolase family protein</fullName>
        <ecNumber evidence="3">3.1.-.-</ecNumber>
    </submittedName>
</protein>
<dbReference type="InterPro" id="IPR050261">
    <property type="entry name" value="FrsA_esterase"/>
</dbReference>
<comment type="caution">
    <text evidence="3">The sequence shown here is derived from an EMBL/GenBank/DDBJ whole genome shotgun (WGS) entry which is preliminary data.</text>
</comment>
<keyword evidence="4" id="KW-1185">Reference proteome</keyword>
<dbReference type="PANTHER" id="PTHR22946">
    <property type="entry name" value="DIENELACTONE HYDROLASE DOMAIN-CONTAINING PROTEIN-RELATED"/>
    <property type="match status" value="1"/>
</dbReference>
<dbReference type="Gene3D" id="3.40.50.1820">
    <property type="entry name" value="alpha/beta hydrolase"/>
    <property type="match status" value="1"/>
</dbReference>
<dbReference type="InterPro" id="IPR002925">
    <property type="entry name" value="Dienelactn_hydro"/>
</dbReference>
<feature type="signal peptide" evidence="1">
    <location>
        <begin position="1"/>
        <end position="23"/>
    </location>
</feature>
<dbReference type="Pfam" id="PF01738">
    <property type="entry name" value="DLH"/>
    <property type="match status" value="1"/>
</dbReference>
<dbReference type="SUPFAM" id="SSF53474">
    <property type="entry name" value="alpha/beta-Hydrolases"/>
    <property type="match status" value="1"/>
</dbReference>
<evidence type="ECO:0000259" key="2">
    <source>
        <dbReference type="Pfam" id="PF01738"/>
    </source>
</evidence>
<sequence>MKLTHIITASLTSATLLFSAAHANIVGEHYDYRVDGMDYRGYVAHNSALPESKGTVLIIHDWDGVNDYEHRRAEMLAAQGYTAFAIDLFGRDRQPTSMQENQQRTGELYADRDEFRTRLMGALAAAGNIPGATDNIVVLGYCFGGAAVLEMARAGAEVNGFVSFHGGLDLPEGQNYDDVAAPVLVLHGSADPVSGLTDVAALLNGLQAAGVEHNAQIFGGARHSFTVYGSRDYDLAADTGSWNALLGFLNDKL</sequence>
<dbReference type="EC" id="3.1.-.-" evidence="3"/>
<dbReference type="Proteomes" id="UP001595617">
    <property type="component" value="Unassembled WGS sequence"/>
</dbReference>
<reference evidence="4" key="1">
    <citation type="journal article" date="2019" name="Int. J. Syst. Evol. Microbiol.">
        <title>The Global Catalogue of Microorganisms (GCM) 10K type strain sequencing project: providing services to taxonomists for standard genome sequencing and annotation.</title>
        <authorList>
            <consortium name="The Broad Institute Genomics Platform"/>
            <consortium name="The Broad Institute Genome Sequencing Center for Infectious Disease"/>
            <person name="Wu L."/>
            <person name="Ma J."/>
        </authorList>
    </citation>
    <scope>NUCLEOTIDE SEQUENCE [LARGE SCALE GENOMIC DNA]</scope>
    <source>
        <strain evidence="4">IBRC 10765</strain>
    </source>
</reference>
<dbReference type="EMBL" id="JBHRYR010000002">
    <property type="protein sequence ID" value="MFC3851900.1"/>
    <property type="molecule type" value="Genomic_DNA"/>
</dbReference>
<dbReference type="GO" id="GO:0016787">
    <property type="term" value="F:hydrolase activity"/>
    <property type="evidence" value="ECO:0007669"/>
    <property type="project" value="UniProtKB-KW"/>
</dbReference>
<organism evidence="3 4">
    <name type="scientific">Saccharospirillum mangrovi</name>
    <dbReference type="NCBI Taxonomy" id="2161747"/>
    <lineage>
        <taxon>Bacteria</taxon>
        <taxon>Pseudomonadati</taxon>
        <taxon>Pseudomonadota</taxon>
        <taxon>Gammaproteobacteria</taxon>
        <taxon>Oceanospirillales</taxon>
        <taxon>Saccharospirillaceae</taxon>
        <taxon>Saccharospirillum</taxon>
    </lineage>
</organism>
<dbReference type="RefSeq" id="WP_380693431.1">
    <property type="nucleotide sequence ID" value="NZ_JBHRYR010000002.1"/>
</dbReference>
<evidence type="ECO:0000313" key="3">
    <source>
        <dbReference type="EMBL" id="MFC3851900.1"/>
    </source>
</evidence>
<accession>A0ABV7ZUM3</accession>
<keyword evidence="1" id="KW-0732">Signal</keyword>
<keyword evidence="3" id="KW-0378">Hydrolase</keyword>